<feature type="compositionally biased region" description="Polar residues" evidence="2">
    <location>
        <begin position="1"/>
        <end position="25"/>
    </location>
</feature>
<organism evidence="4 5">
    <name type="scientific">Apophysomyces ossiformis</name>
    <dbReference type="NCBI Taxonomy" id="679940"/>
    <lineage>
        <taxon>Eukaryota</taxon>
        <taxon>Fungi</taxon>
        <taxon>Fungi incertae sedis</taxon>
        <taxon>Mucoromycota</taxon>
        <taxon>Mucoromycotina</taxon>
        <taxon>Mucoromycetes</taxon>
        <taxon>Mucorales</taxon>
        <taxon>Mucorineae</taxon>
        <taxon>Mucoraceae</taxon>
        <taxon>Apophysomyces</taxon>
    </lineage>
</organism>
<keyword evidence="5" id="KW-1185">Reference proteome</keyword>
<proteinExistence type="predicted"/>
<keyword evidence="3" id="KW-1133">Transmembrane helix</keyword>
<evidence type="ECO:0000256" key="2">
    <source>
        <dbReference type="SAM" id="MobiDB-lite"/>
    </source>
</evidence>
<feature type="transmembrane region" description="Helical" evidence="3">
    <location>
        <begin position="207"/>
        <end position="237"/>
    </location>
</feature>
<keyword evidence="3" id="KW-0812">Transmembrane</keyword>
<accession>A0A8H7BTM2</accession>
<comment type="caution">
    <text evidence="4">The sequence shown here is derived from an EMBL/GenBank/DDBJ whole genome shotgun (WGS) entry which is preliminary data.</text>
</comment>
<feature type="region of interest" description="Disordered" evidence="2">
    <location>
        <begin position="1"/>
        <end position="51"/>
    </location>
</feature>
<evidence type="ECO:0000313" key="4">
    <source>
        <dbReference type="EMBL" id="KAF7723925.1"/>
    </source>
</evidence>
<dbReference type="EMBL" id="JABAYA010000135">
    <property type="protein sequence ID" value="KAF7723925.1"/>
    <property type="molecule type" value="Genomic_DNA"/>
</dbReference>
<evidence type="ECO:0000256" key="1">
    <source>
        <dbReference type="SAM" id="Coils"/>
    </source>
</evidence>
<evidence type="ECO:0000256" key="3">
    <source>
        <dbReference type="SAM" id="Phobius"/>
    </source>
</evidence>
<gene>
    <name evidence="4" type="ORF">EC973_001497</name>
</gene>
<dbReference type="Proteomes" id="UP000605846">
    <property type="component" value="Unassembled WGS sequence"/>
</dbReference>
<feature type="coiled-coil region" evidence="1">
    <location>
        <begin position="106"/>
        <end position="155"/>
    </location>
</feature>
<evidence type="ECO:0000313" key="5">
    <source>
        <dbReference type="Proteomes" id="UP000605846"/>
    </source>
</evidence>
<keyword evidence="1" id="KW-0175">Coiled coil</keyword>
<protein>
    <submittedName>
        <fullName evidence="4">Uncharacterized protein</fullName>
    </submittedName>
</protein>
<feature type="compositionally biased region" description="Acidic residues" evidence="2">
    <location>
        <begin position="28"/>
        <end position="37"/>
    </location>
</feature>
<sequence length="388" mass="44170">MSNNNNEPVETITDQSTAERTSAQGTDDPAEESDVENNDNNLESDVQDSKHMDYQGLERLARKICRSEEEMAKDLEKIHGMFSETQRPEDWWEMPDETKKIVGSLINQAKIEGERILQELQKVEKTLKIELLQSVEEQLKKIERSNNIRELLEKLSRSCRNRLDPKIETEKGPKGNSPMQLEVEEQVNLHLIKEEAKVIKKSRIWSVAVPLVAVATLPAIAVITMPATAIVVLPLIAKVAVKANTAILPARNLAFIALDYEREESSVGEPGITIHDENMEQASHTTTQKVEQQILESIDNQLQKLVKQFAEIFLLTTDTASKAAEYEVRLGSIEKTLRSCGLRLDQNERLIERVTELQSKQENIRRNERKRKLLMSYPGYYVPPALQH</sequence>
<keyword evidence="3" id="KW-0472">Membrane</keyword>
<name>A0A8H7BTM2_9FUNG</name>
<dbReference type="AlphaFoldDB" id="A0A8H7BTM2"/>
<reference evidence="4" key="1">
    <citation type="submission" date="2020-01" db="EMBL/GenBank/DDBJ databases">
        <title>Genome Sequencing of Three Apophysomyces-Like Fungal Strains Confirms a Novel Fungal Genus in the Mucoromycota with divergent Burkholderia-like Endosymbiotic Bacteria.</title>
        <authorList>
            <person name="Stajich J.E."/>
            <person name="Macias A.M."/>
            <person name="Carter-House D."/>
            <person name="Lovett B."/>
            <person name="Kasson L.R."/>
            <person name="Berry K."/>
            <person name="Grigoriev I."/>
            <person name="Chang Y."/>
            <person name="Spatafora J."/>
            <person name="Kasson M.T."/>
        </authorList>
    </citation>
    <scope>NUCLEOTIDE SEQUENCE</scope>
    <source>
        <strain evidence="4">NRRL A-21654</strain>
    </source>
</reference>